<dbReference type="SUPFAM" id="SSF48452">
    <property type="entry name" value="TPR-like"/>
    <property type="match status" value="2"/>
</dbReference>
<feature type="compositionally biased region" description="Low complexity" evidence="1">
    <location>
        <begin position="26"/>
        <end position="38"/>
    </location>
</feature>
<dbReference type="InterPro" id="IPR002182">
    <property type="entry name" value="NB-ARC"/>
</dbReference>
<keyword evidence="3" id="KW-0067">ATP-binding</keyword>
<dbReference type="GO" id="GO:0005524">
    <property type="term" value="F:ATP binding"/>
    <property type="evidence" value="ECO:0007669"/>
    <property type="project" value="UniProtKB-KW"/>
</dbReference>
<reference evidence="4" key="1">
    <citation type="submission" date="2023-07" db="EMBL/GenBank/DDBJ databases">
        <title>Whole genome shotgun sequence of Streptomyces spororaveus NBRC 15456.</title>
        <authorList>
            <person name="Komaki H."/>
            <person name="Tamura T."/>
        </authorList>
    </citation>
    <scope>NUCLEOTIDE SEQUENCE [LARGE SCALE GENOMIC DNA]</scope>
    <source>
        <strain evidence="4">NBRC 15456</strain>
    </source>
</reference>
<dbReference type="NCBIfam" id="NF040586">
    <property type="entry name" value="FxSxx_TPR"/>
    <property type="match status" value="1"/>
</dbReference>
<dbReference type="InterPro" id="IPR027417">
    <property type="entry name" value="P-loop_NTPase"/>
</dbReference>
<name>A0ABQ3T4N8_9ACTN</name>
<organism evidence="3 4">
    <name type="scientific">Streptomyces spororaveus</name>
    <dbReference type="NCBI Taxonomy" id="284039"/>
    <lineage>
        <taxon>Bacteria</taxon>
        <taxon>Bacillati</taxon>
        <taxon>Actinomycetota</taxon>
        <taxon>Actinomycetes</taxon>
        <taxon>Kitasatosporales</taxon>
        <taxon>Streptomycetaceae</taxon>
        <taxon>Streptomyces</taxon>
    </lineage>
</organism>
<dbReference type="PANTHER" id="PTHR46082:SF6">
    <property type="entry name" value="AAA+ ATPASE DOMAIN-CONTAINING PROTEIN-RELATED"/>
    <property type="match status" value="1"/>
</dbReference>
<dbReference type="Proteomes" id="UP000608522">
    <property type="component" value="Unassembled WGS sequence"/>
</dbReference>
<keyword evidence="3" id="KW-0547">Nucleotide-binding</keyword>
<dbReference type="EMBL" id="BNED01000003">
    <property type="protein sequence ID" value="GHI74970.1"/>
    <property type="molecule type" value="Genomic_DNA"/>
</dbReference>
<accession>A0ABQ3T4N8</accession>
<dbReference type="Pfam" id="PF13374">
    <property type="entry name" value="TPR_10"/>
    <property type="match status" value="7"/>
</dbReference>
<dbReference type="SUPFAM" id="SSF52540">
    <property type="entry name" value="P-loop containing nucleoside triphosphate hydrolases"/>
    <property type="match status" value="1"/>
</dbReference>
<sequence length="885" mass="92730">MTAGDKSQQGPIDAADADVAVTDTGNAAAASGATAVSGYRGPVPGTDGTPAAPVRISGTGDAAASEGGLANTGYIHQVSVEKLTVVQPSAAREPAPWPHQVGVIPSRARSFQDRAEAERLRATVDGGGTAVLGQVLTGMGGVGKTQLAADYARTAWEDGSQAGGLDVLVWLTASSREAIVSGYAQAGVELCRADPSDPEKAAESFLAWLTPKTGAIPCRWLIVLDDVADPADLHRLWPPAGPRGRTLVTTRRRDAALAADGRHTVEVGLFTTDEALTYLTTSLATHGRVEPADQLTALAGDLGHLPLALAQAVAYLIDSGDDIATYRTLLADRATTLADTAPDRLPDDQARPLAAAWSLSIDRADTLRPAGLARPMLQLAAMLDANGIPHDVLTSAPALTHLAAHRTQADPGRARRLKWWPGKRQRSSVQATREDATGALRALYRLSLIDHTPTTPNQAVRVHQLIQRATRDTLTPHHYDHTARTAADALRAAWPAIERDTALAQTLRANTTALATCAEDALYRPDAHAVLFRTGYSYGQAGQVTAARDHFRHLADIARHGRGTDHPDTLAARYNLALWRGEAGDAAGAAAAFAELLADQVRVLGEDHPDTLPTRNKLAAWRGEAGDAAGAAAAFAELLADQVRVLGEDHPDTLVTRNNLAAWRGEAGDAAGAAAAFAELLADRVRVLGEDHPDTLVTRNNLAAWRGEAGDAAGAAAAFAELLADRVRVLGEDHPDTLVTRNNLAAWRGEAGDAAGAAAAFAELLADQVRVLGEDHPDTLLTRSNLAQWRGNAGDVVGAATSAAALLADRVRVLGEDHPRTLATRNNLALWRGEAGDAVGAAADLAELLADQVRVLGEDHPLTLVTLSNLACWRGKAEGDSPSAG</sequence>
<dbReference type="InterPro" id="IPR011990">
    <property type="entry name" value="TPR-like_helical_dom_sf"/>
</dbReference>
<dbReference type="Gene3D" id="1.25.40.10">
    <property type="entry name" value="Tetratricopeptide repeat domain"/>
    <property type="match status" value="2"/>
</dbReference>
<keyword evidence="4" id="KW-1185">Reference proteome</keyword>
<feature type="region of interest" description="Disordered" evidence="1">
    <location>
        <begin position="26"/>
        <end position="52"/>
    </location>
</feature>
<feature type="domain" description="NB-ARC" evidence="2">
    <location>
        <begin position="136"/>
        <end position="280"/>
    </location>
</feature>
<comment type="caution">
    <text evidence="3">The sequence shown here is derived from an EMBL/GenBank/DDBJ whole genome shotgun (WGS) entry which is preliminary data.</text>
</comment>
<gene>
    <name evidence="3" type="ORF">Sspor_05310</name>
</gene>
<protein>
    <submittedName>
        <fullName evidence="3">ATP-binding protein</fullName>
    </submittedName>
</protein>
<dbReference type="InterPro" id="IPR053137">
    <property type="entry name" value="NLR-like"/>
</dbReference>
<evidence type="ECO:0000259" key="2">
    <source>
        <dbReference type="Pfam" id="PF00931"/>
    </source>
</evidence>
<evidence type="ECO:0000313" key="3">
    <source>
        <dbReference type="EMBL" id="GHI74970.1"/>
    </source>
</evidence>
<evidence type="ECO:0000256" key="1">
    <source>
        <dbReference type="SAM" id="MobiDB-lite"/>
    </source>
</evidence>
<dbReference type="Gene3D" id="3.40.50.300">
    <property type="entry name" value="P-loop containing nucleotide triphosphate hydrolases"/>
    <property type="match status" value="1"/>
</dbReference>
<evidence type="ECO:0000313" key="4">
    <source>
        <dbReference type="Proteomes" id="UP000608522"/>
    </source>
</evidence>
<dbReference type="RefSeq" id="WP_237403611.1">
    <property type="nucleotide sequence ID" value="NZ_BNED01000003.1"/>
</dbReference>
<dbReference type="Pfam" id="PF00931">
    <property type="entry name" value="NB-ARC"/>
    <property type="match status" value="1"/>
</dbReference>
<dbReference type="PANTHER" id="PTHR46082">
    <property type="entry name" value="ATP/GTP-BINDING PROTEIN-RELATED"/>
    <property type="match status" value="1"/>
</dbReference>
<proteinExistence type="predicted"/>